<name>A0AA92U1W8_9BACT</name>
<dbReference type="RefSeq" id="WP_118063104.1">
    <property type="nucleotide sequence ID" value="NZ_QSAG01000001.1"/>
</dbReference>
<comment type="caution">
    <text evidence="1">The sequence shown here is derived from an EMBL/GenBank/DDBJ whole genome shotgun (WGS) entry which is preliminary data.</text>
</comment>
<organism evidence="1 2">
    <name type="scientific">Segatella copri</name>
    <dbReference type="NCBI Taxonomy" id="165179"/>
    <lineage>
        <taxon>Bacteria</taxon>
        <taxon>Pseudomonadati</taxon>
        <taxon>Bacteroidota</taxon>
        <taxon>Bacteroidia</taxon>
        <taxon>Bacteroidales</taxon>
        <taxon>Prevotellaceae</taxon>
        <taxon>Segatella</taxon>
    </lineage>
</organism>
<reference evidence="1 2" key="1">
    <citation type="submission" date="2018-08" db="EMBL/GenBank/DDBJ databases">
        <title>A genome reference for cultivated species of the human gut microbiota.</title>
        <authorList>
            <person name="Zou Y."/>
            <person name="Xue W."/>
            <person name="Luo G."/>
        </authorList>
    </citation>
    <scope>NUCLEOTIDE SEQUENCE [LARGE SCALE GENOMIC DNA]</scope>
    <source>
        <strain evidence="1 2">AF12-50</strain>
    </source>
</reference>
<dbReference type="Proteomes" id="UP000283785">
    <property type="component" value="Unassembled WGS sequence"/>
</dbReference>
<gene>
    <name evidence="1" type="ORF">DWV76_00770</name>
</gene>
<dbReference type="AlphaFoldDB" id="A0AA92U1W8"/>
<evidence type="ECO:0000313" key="2">
    <source>
        <dbReference type="Proteomes" id="UP000283785"/>
    </source>
</evidence>
<protein>
    <submittedName>
        <fullName evidence="1">Uncharacterized protein</fullName>
    </submittedName>
</protein>
<proteinExistence type="predicted"/>
<sequence>MLKRSEFKRGEFLVTSNGSIFIHDGYINGDGYGCLIGMDSNGDIQKQSDWGNFMRYPIDHIASDKEIDILMRKIMDAKHITNY</sequence>
<accession>A0AA92U1W8</accession>
<dbReference type="EMBL" id="QSAG01000001">
    <property type="protein sequence ID" value="RGW45084.1"/>
    <property type="molecule type" value="Genomic_DNA"/>
</dbReference>
<evidence type="ECO:0000313" key="1">
    <source>
        <dbReference type="EMBL" id="RGW45084.1"/>
    </source>
</evidence>